<keyword evidence="4" id="KW-0378">Hydrolase</keyword>
<dbReference type="PROSITE" id="PS01090">
    <property type="entry name" value="TATD_2"/>
    <property type="match status" value="1"/>
</dbReference>
<sequence length="324" mass="36688">MANKLRYKLIDIGANLGHPSFRNDLNEVIERAKQAGLCKIMITGTSVKLSEEARELARQFPNFLFFTAGIFVFTEGIARNFNLLTAIVLNTFGDKVTIGVSIKGVHPHDAKEFDDHTICELRKLCDEPGCVAVGECGLDFNRNFSPQDQQKLVFEEQLRLACDLKKPLFIHERDAHENMVATLTRYKERLPPVVIHCFTGKASEAETYVKMGCYIGLTGFLWKDRSDDGIKYALRNCKIPLERIVLETDAPFMYSKIDDKKIPAEIRNRITDEARSFHKFTSFNRNEPCALAAICELIAAYMNEDPMKVANITTANAKHIYGLE</sequence>
<organism evidence="8 9">
    <name type="scientific">Elaeophora elaphi</name>
    <dbReference type="NCBI Taxonomy" id="1147741"/>
    <lineage>
        <taxon>Eukaryota</taxon>
        <taxon>Metazoa</taxon>
        <taxon>Ecdysozoa</taxon>
        <taxon>Nematoda</taxon>
        <taxon>Chromadorea</taxon>
        <taxon>Rhabditida</taxon>
        <taxon>Spirurina</taxon>
        <taxon>Spiruromorpha</taxon>
        <taxon>Filarioidea</taxon>
        <taxon>Onchocercidae</taxon>
        <taxon>Elaeophora</taxon>
    </lineage>
</organism>
<dbReference type="GO" id="GO:0005829">
    <property type="term" value="C:cytosol"/>
    <property type="evidence" value="ECO:0007669"/>
    <property type="project" value="TreeGrafter"/>
</dbReference>
<evidence type="ECO:0000313" key="9">
    <source>
        <dbReference type="WBParaSite" id="EEL_0000766201-mRNA-1"/>
    </source>
</evidence>
<dbReference type="PIRSF" id="PIRSF005902">
    <property type="entry name" value="DNase_TatD"/>
    <property type="match status" value="1"/>
</dbReference>
<evidence type="ECO:0000256" key="6">
    <source>
        <dbReference type="ARBA" id="ARBA00045223"/>
    </source>
</evidence>
<dbReference type="Proteomes" id="UP000050640">
    <property type="component" value="Unplaced"/>
</dbReference>
<comment type="function">
    <text evidence="6">Deoxyribonuclease which catalyzes (in vitro) the decatenation of kinetoplast DNA, which are circular DNA catenated to each other, producing linear DNA molecules. Plays an important role in chromosomal segregation and cell cycle progression during eye development probably via its DNA decatenation activity.</text>
</comment>
<keyword evidence="2" id="KW-0540">Nuclease</keyword>
<dbReference type="PANTHER" id="PTHR10060">
    <property type="entry name" value="TATD FAMILY DEOXYRIBONUCLEASE"/>
    <property type="match status" value="1"/>
</dbReference>
<dbReference type="InterPro" id="IPR032466">
    <property type="entry name" value="Metal_Hydrolase"/>
</dbReference>
<dbReference type="SUPFAM" id="SSF51556">
    <property type="entry name" value="Metallo-dependent hydrolases"/>
    <property type="match status" value="1"/>
</dbReference>
<dbReference type="InterPro" id="IPR050891">
    <property type="entry name" value="TatD-type_Hydrolase"/>
</dbReference>
<dbReference type="AlphaFoldDB" id="A0A0R3RZB4"/>
<dbReference type="WBParaSite" id="EEL_0000766201-mRNA-1">
    <property type="protein sequence ID" value="EEL_0000766201-mRNA-1"/>
    <property type="gene ID" value="EEL_0000766201"/>
</dbReference>
<proteinExistence type="inferred from homology"/>
<dbReference type="PANTHER" id="PTHR10060:SF15">
    <property type="entry name" value="DEOXYRIBONUCLEASE TATDN1"/>
    <property type="match status" value="1"/>
</dbReference>
<evidence type="ECO:0000313" key="8">
    <source>
        <dbReference type="Proteomes" id="UP000050640"/>
    </source>
</evidence>
<evidence type="ECO:0000256" key="2">
    <source>
        <dbReference type="ARBA" id="ARBA00022722"/>
    </source>
</evidence>
<feature type="binding site" evidence="7">
    <location>
        <position position="135"/>
    </location>
    <ligand>
        <name>a divalent metal cation</name>
        <dbReference type="ChEBI" id="CHEBI:60240"/>
        <label>1</label>
    </ligand>
</feature>
<evidence type="ECO:0000256" key="3">
    <source>
        <dbReference type="ARBA" id="ARBA00022723"/>
    </source>
</evidence>
<dbReference type="GO" id="GO:0046872">
    <property type="term" value="F:metal ion binding"/>
    <property type="evidence" value="ECO:0007669"/>
    <property type="project" value="UniProtKB-KW"/>
</dbReference>
<protein>
    <recommendedName>
        <fullName evidence="5">Deoxyribonuclease TATDN1</fullName>
    </recommendedName>
</protein>
<reference evidence="9" key="1">
    <citation type="submission" date="2017-02" db="UniProtKB">
        <authorList>
            <consortium name="WormBaseParasite"/>
        </authorList>
    </citation>
    <scope>IDENTIFICATION</scope>
</reference>
<evidence type="ECO:0000256" key="5">
    <source>
        <dbReference type="ARBA" id="ARBA00039767"/>
    </source>
</evidence>
<evidence type="ECO:0000256" key="7">
    <source>
        <dbReference type="PIRSR" id="PIRSR005902-1"/>
    </source>
</evidence>
<accession>A0A0R3RZB4</accession>
<dbReference type="GO" id="GO:0008310">
    <property type="term" value="F:single-stranded DNA 3'-5' DNA exonuclease activity"/>
    <property type="evidence" value="ECO:0007669"/>
    <property type="project" value="TreeGrafter"/>
</dbReference>
<feature type="binding site" evidence="7">
    <location>
        <position position="171"/>
    </location>
    <ligand>
        <name>a divalent metal cation</name>
        <dbReference type="ChEBI" id="CHEBI:60240"/>
        <label>2</label>
    </ligand>
</feature>
<keyword evidence="8" id="KW-1185">Reference proteome</keyword>
<feature type="binding site" evidence="7">
    <location>
        <position position="196"/>
    </location>
    <ligand>
        <name>a divalent metal cation</name>
        <dbReference type="ChEBI" id="CHEBI:60240"/>
        <label>2</label>
    </ligand>
</feature>
<evidence type="ECO:0000256" key="4">
    <source>
        <dbReference type="ARBA" id="ARBA00022801"/>
    </source>
</evidence>
<dbReference type="Gene3D" id="3.20.20.140">
    <property type="entry name" value="Metal-dependent hydrolases"/>
    <property type="match status" value="2"/>
</dbReference>
<evidence type="ECO:0000256" key="1">
    <source>
        <dbReference type="ARBA" id="ARBA00009275"/>
    </source>
</evidence>
<comment type="similarity">
    <text evidence="1">Belongs to the metallo-dependent hydrolases superfamily. TatD-type hydrolase family.</text>
</comment>
<dbReference type="InterPro" id="IPR018228">
    <property type="entry name" value="DNase_TatD-rel_CS"/>
</dbReference>
<dbReference type="InterPro" id="IPR001130">
    <property type="entry name" value="TatD-like"/>
</dbReference>
<dbReference type="CDD" id="cd01310">
    <property type="entry name" value="TatD_DNAse"/>
    <property type="match status" value="1"/>
</dbReference>
<name>A0A0R3RZB4_9BILA</name>
<dbReference type="STRING" id="1147741.A0A0R3RZB4"/>
<dbReference type="Pfam" id="PF01026">
    <property type="entry name" value="TatD_DNase"/>
    <property type="match status" value="2"/>
</dbReference>
<keyword evidence="3 7" id="KW-0479">Metal-binding</keyword>
<feature type="binding site" evidence="7">
    <location>
        <position position="249"/>
    </location>
    <ligand>
        <name>a divalent metal cation</name>
        <dbReference type="ChEBI" id="CHEBI:60240"/>
        <label>1</label>
    </ligand>
</feature>